<dbReference type="CDD" id="cd03811">
    <property type="entry name" value="GT4_GT28_WabH-like"/>
    <property type="match status" value="1"/>
</dbReference>
<dbReference type="PANTHER" id="PTHR12526:SF630">
    <property type="entry name" value="GLYCOSYLTRANSFERASE"/>
    <property type="match status" value="1"/>
</dbReference>
<dbReference type="AlphaFoldDB" id="A0A3L9YKC7"/>
<accession>A0A3L9YKC7</accession>
<gene>
    <name evidence="2" type="ORF">D9R08_06505</name>
</gene>
<dbReference type="SUPFAM" id="SSF53756">
    <property type="entry name" value="UDP-Glycosyltransferase/glycogen phosphorylase"/>
    <property type="match status" value="1"/>
</dbReference>
<dbReference type="GO" id="GO:0016757">
    <property type="term" value="F:glycosyltransferase activity"/>
    <property type="evidence" value="ECO:0007669"/>
    <property type="project" value="InterPro"/>
</dbReference>
<evidence type="ECO:0000313" key="3">
    <source>
        <dbReference type="Proteomes" id="UP000281343"/>
    </source>
</evidence>
<proteinExistence type="predicted"/>
<reference evidence="2 3" key="1">
    <citation type="submission" date="2018-10" db="EMBL/GenBank/DDBJ databases">
        <authorList>
            <person name="Jung H.S."/>
            <person name="Jeon C.O."/>
        </authorList>
    </citation>
    <scope>NUCLEOTIDE SEQUENCE [LARGE SCALE GENOMIC DNA]</scope>
    <source>
        <strain evidence="2 3">MA-7-27</strain>
    </source>
</reference>
<dbReference type="Pfam" id="PF00534">
    <property type="entry name" value="Glycos_transf_1"/>
    <property type="match status" value="1"/>
</dbReference>
<comment type="caution">
    <text evidence="2">The sequence shown here is derived from an EMBL/GenBank/DDBJ whole genome shotgun (WGS) entry which is preliminary data.</text>
</comment>
<organism evidence="2 3">
    <name type="scientific">Rhodophyticola porphyridii</name>
    <dbReference type="NCBI Taxonomy" id="1852017"/>
    <lineage>
        <taxon>Bacteria</taxon>
        <taxon>Pseudomonadati</taxon>
        <taxon>Pseudomonadota</taxon>
        <taxon>Alphaproteobacteria</taxon>
        <taxon>Rhodobacterales</taxon>
        <taxon>Roseobacteraceae</taxon>
        <taxon>Rhodophyticola</taxon>
    </lineage>
</organism>
<evidence type="ECO:0000259" key="1">
    <source>
        <dbReference type="Pfam" id="PF00534"/>
    </source>
</evidence>
<feature type="domain" description="Glycosyl transferase family 1" evidence="1">
    <location>
        <begin position="160"/>
        <end position="317"/>
    </location>
</feature>
<dbReference type="InterPro" id="IPR001296">
    <property type="entry name" value="Glyco_trans_1"/>
</dbReference>
<dbReference type="EMBL" id="RCNT01000002">
    <property type="protein sequence ID" value="RMA43260.1"/>
    <property type="molecule type" value="Genomic_DNA"/>
</dbReference>
<evidence type="ECO:0000313" key="2">
    <source>
        <dbReference type="EMBL" id="RMA43260.1"/>
    </source>
</evidence>
<keyword evidence="2" id="KW-0808">Transferase</keyword>
<protein>
    <submittedName>
        <fullName evidence="2">Glycosyltransferase</fullName>
    </submittedName>
</protein>
<dbReference type="OrthoDB" id="529131at2"/>
<dbReference type="Proteomes" id="UP000281343">
    <property type="component" value="Unassembled WGS sequence"/>
</dbReference>
<dbReference type="PANTHER" id="PTHR12526">
    <property type="entry name" value="GLYCOSYLTRANSFERASE"/>
    <property type="match status" value="1"/>
</dbReference>
<keyword evidence="3" id="KW-1185">Reference proteome</keyword>
<sequence length="342" mass="38589">MSKKILHMHFGKDGGAERFFVNLVQAFGERGAEQRFVTRPNRIWKHEIAPLGPIIESHYRRISPGSALLTWRVHRMIRDWRPDVIMAWMSRSSRLIPNHPGAVKLTRMGDYPRHLRNFRYNDLIVGNTPGIVRACRDLGWRKPALVISNFAREVTPVPVDRASMNTPDDAFVICGSGRFVHRKGFDVLIRAVAQIPDAWLWLLGDGERRAELEALVSEVGLAERTRFPGWVDEPMHHVAACDVFVMPSRHEPLGNVILESWKAQVPTISTRSEGPSWFAADGQDCLLVEIDDVAGMKAAIARVREEPGLAAHLVAAGTATLEAKFTKDRVLDQYFEIFGGRY</sequence>
<name>A0A3L9YKC7_9RHOB</name>
<dbReference type="Gene3D" id="3.40.50.2000">
    <property type="entry name" value="Glycogen Phosphorylase B"/>
    <property type="match status" value="2"/>
</dbReference>
<dbReference type="RefSeq" id="WP_121897194.1">
    <property type="nucleotide sequence ID" value="NZ_RCNT01000002.1"/>
</dbReference>